<proteinExistence type="predicted"/>
<dbReference type="Gene3D" id="3.40.50.720">
    <property type="entry name" value="NAD(P)-binding Rossmann-like Domain"/>
    <property type="match status" value="1"/>
</dbReference>
<accession>A0A3N6QFR0</accession>
<gene>
    <name evidence="2" type="ORF">D5R40_34980</name>
</gene>
<dbReference type="OrthoDB" id="3229174at2"/>
<name>A0A3N6QFR0_9CYAN</name>
<dbReference type="Proteomes" id="UP000269154">
    <property type="component" value="Unassembled WGS sequence"/>
</dbReference>
<dbReference type="EMBL" id="RCBY01000686">
    <property type="protein sequence ID" value="RQH11596.1"/>
    <property type="molecule type" value="Genomic_DNA"/>
</dbReference>
<evidence type="ECO:0000313" key="2">
    <source>
        <dbReference type="EMBL" id="RQH11596.1"/>
    </source>
</evidence>
<feature type="domain" description="THIF-type NAD/FAD binding fold" evidence="1">
    <location>
        <begin position="11"/>
        <end position="48"/>
    </location>
</feature>
<dbReference type="InterPro" id="IPR035985">
    <property type="entry name" value="Ubiquitin-activating_enz"/>
</dbReference>
<reference evidence="2 3" key="1">
    <citation type="journal article" date="2018" name="ACS Chem. Biol.">
        <title>Ketoreductase domain dysfunction expands chemodiversity: malyngamide biosynthesis in the cyanobacterium Okeania hirsuta.</title>
        <authorList>
            <person name="Moss N.A."/>
            <person name="Leao T."/>
            <person name="Rankin M."/>
            <person name="McCullough T.M."/>
            <person name="Qu P."/>
            <person name="Korobeynikov A."/>
            <person name="Smith J.L."/>
            <person name="Gerwick L."/>
            <person name="Gerwick W.H."/>
        </authorList>
    </citation>
    <scope>NUCLEOTIDE SEQUENCE [LARGE SCALE GENOMIC DNA]</scope>
    <source>
        <strain evidence="2 3">PAB10Feb10-1</strain>
    </source>
</reference>
<protein>
    <recommendedName>
        <fullName evidence="1">THIF-type NAD/FAD binding fold domain-containing protein</fullName>
    </recommendedName>
</protein>
<dbReference type="InterPro" id="IPR000594">
    <property type="entry name" value="ThiF_NAD_FAD-bd"/>
</dbReference>
<evidence type="ECO:0000313" key="3">
    <source>
        <dbReference type="Proteomes" id="UP000269154"/>
    </source>
</evidence>
<dbReference type="Pfam" id="PF00899">
    <property type="entry name" value="ThiF"/>
    <property type="match status" value="1"/>
</dbReference>
<evidence type="ECO:0000259" key="1">
    <source>
        <dbReference type="Pfam" id="PF00899"/>
    </source>
</evidence>
<dbReference type="GO" id="GO:0008641">
    <property type="term" value="F:ubiquitin-like modifier activating enzyme activity"/>
    <property type="evidence" value="ECO:0007669"/>
    <property type="project" value="InterPro"/>
</dbReference>
<comment type="caution">
    <text evidence="2">The sequence shown here is derived from an EMBL/GenBank/DDBJ whole genome shotgun (WGS) entry which is preliminary data.</text>
</comment>
<keyword evidence="3" id="KW-1185">Reference proteome</keyword>
<sequence length="59" mass="6443">MFFHEQIYRSSEVMTKLKNLSITICGAGALGANITENLARSGLDMLAIFALLIDKQGII</sequence>
<dbReference type="AlphaFoldDB" id="A0A3N6QFR0"/>
<dbReference type="SUPFAM" id="SSF69572">
    <property type="entry name" value="Activating enzymes of the ubiquitin-like proteins"/>
    <property type="match status" value="1"/>
</dbReference>
<organism evidence="2 3">
    <name type="scientific">Okeania hirsuta</name>
    <dbReference type="NCBI Taxonomy" id="1458930"/>
    <lineage>
        <taxon>Bacteria</taxon>
        <taxon>Bacillati</taxon>
        <taxon>Cyanobacteriota</taxon>
        <taxon>Cyanophyceae</taxon>
        <taxon>Oscillatoriophycideae</taxon>
        <taxon>Oscillatoriales</taxon>
        <taxon>Microcoleaceae</taxon>
        <taxon>Okeania</taxon>
    </lineage>
</organism>